<evidence type="ECO:0000313" key="2">
    <source>
        <dbReference type="EMBL" id="TYS17143.1"/>
    </source>
</evidence>
<accession>A0A5D4NS25</accession>
<evidence type="ECO:0000313" key="3">
    <source>
        <dbReference type="Proteomes" id="UP000322267"/>
    </source>
</evidence>
<dbReference type="NCBIfam" id="NF041644">
    <property type="entry name" value="CBO0543_fam"/>
    <property type="match status" value="1"/>
</dbReference>
<feature type="transmembrane region" description="Helical" evidence="1">
    <location>
        <begin position="123"/>
        <end position="142"/>
    </location>
</feature>
<feature type="transmembrane region" description="Helical" evidence="1">
    <location>
        <begin position="34"/>
        <end position="52"/>
    </location>
</feature>
<dbReference type="InterPro" id="IPR048147">
    <property type="entry name" value="CBO0543-like"/>
</dbReference>
<sequence>MSYPTKDDINKLDTQLTELRLENFIHEDFLTPQWWFLLSLFILPWIAWWFLVDKGRIKQIWLFGALMSILIIYLDDIGSELDLWNYPIKLINIIPRLNPIDISVLPVMHMLLYQYFTKWKPFLWANFIMALFNSYIAEPFFVKINIYELTNWKYSYSLPIYILKAVVIKFILEKVLLKSKGK</sequence>
<dbReference type="RefSeq" id="WP_148939758.1">
    <property type="nucleotide sequence ID" value="NZ_VTEI01000004.1"/>
</dbReference>
<gene>
    <name evidence="2" type="ORF">FZC78_11060</name>
</gene>
<feature type="transmembrane region" description="Helical" evidence="1">
    <location>
        <begin position="59"/>
        <end position="77"/>
    </location>
</feature>
<organism evidence="2 3">
    <name type="scientific">Rossellomorea vietnamensis</name>
    <dbReference type="NCBI Taxonomy" id="218284"/>
    <lineage>
        <taxon>Bacteria</taxon>
        <taxon>Bacillati</taxon>
        <taxon>Bacillota</taxon>
        <taxon>Bacilli</taxon>
        <taxon>Bacillales</taxon>
        <taxon>Bacillaceae</taxon>
        <taxon>Rossellomorea</taxon>
    </lineage>
</organism>
<keyword evidence="1" id="KW-1133">Transmembrane helix</keyword>
<keyword evidence="1" id="KW-0812">Transmembrane</keyword>
<dbReference type="EMBL" id="VTEI01000004">
    <property type="protein sequence ID" value="TYS17143.1"/>
    <property type="molecule type" value="Genomic_DNA"/>
</dbReference>
<reference evidence="2 3" key="1">
    <citation type="submission" date="2019-08" db="EMBL/GenBank/DDBJ databases">
        <title>Bacillus genomes from the desert of Cuatro Cienegas, Coahuila.</title>
        <authorList>
            <person name="Olmedo-Alvarez G."/>
        </authorList>
    </citation>
    <scope>NUCLEOTIDE SEQUENCE [LARGE SCALE GENOMIC DNA]</scope>
    <source>
        <strain evidence="2 3">CH34_1T</strain>
    </source>
</reference>
<evidence type="ECO:0000256" key="1">
    <source>
        <dbReference type="SAM" id="Phobius"/>
    </source>
</evidence>
<dbReference type="Proteomes" id="UP000322267">
    <property type="component" value="Unassembled WGS sequence"/>
</dbReference>
<proteinExistence type="predicted"/>
<dbReference type="OrthoDB" id="1679483at2"/>
<comment type="caution">
    <text evidence="2">The sequence shown here is derived from an EMBL/GenBank/DDBJ whole genome shotgun (WGS) entry which is preliminary data.</text>
</comment>
<protein>
    <submittedName>
        <fullName evidence="2">Uncharacterized protein</fullName>
    </submittedName>
</protein>
<keyword evidence="1" id="KW-0472">Membrane</keyword>
<name>A0A5D4NS25_9BACI</name>
<dbReference type="AlphaFoldDB" id="A0A5D4NS25"/>